<feature type="domain" description="Ig-like" evidence="11">
    <location>
        <begin position="144"/>
        <end position="232"/>
    </location>
</feature>
<organism evidence="12 13">
    <name type="scientific">Ictalurus punctatus</name>
    <name type="common">Channel catfish</name>
    <name type="synonym">Silurus punctatus</name>
    <dbReference type="NCBI Taxonomy" id="7998"/>
    <lineage>
        <taxon>Eukaryota</taxon>
        <taxon>Metazoa</taxon>
        <taxon>Chordata</taxon>
        <taxon>Craniata</taxon>
        <taxon>Vertebrata</taxon>
        <taxon>Euteleostomi</taxon>
        <taxon>Actinopterygii</taxon>
        <taxon>Neopterygii</taxon>
        <taxon>Teleostei</taxon>
        <taxon>Ostariophysi</taxon>
        <taxon>Siluriformes</taxon>
        <taxon>Ictaluridae</taxon>
        <taxon>Ictalurus</taxon>
    </lineage>
</organism>
<evidence type="ECO:0000313" key="13">
    <source>
        <dbReference type="RefSeq" id="XP_017313509.1"/>
    </source>
</evidence>
<feature type="region of interest" description="Disordered" evidence="8">
    <location>
        <begin position="276"/>
        <end position="424"/>
    </location>
</feature>
<feature type="compositionally biased region" description="Basic and acidic residues" evidence="8">
    <location>
        <begin position="287"/>
        <end position="412"/>
    </location>
</feature>
<keyword evidence="7" id="KW-0393">Immunoglobulin domain</keyword>
<keyword evidence="5 9" id="KW-0472">Membrane</keyword>
<evidence type="ECO:0000256" key="3">
    <source>
        <dbReference type="ARBA" id="ARBA00022729"/>
    </source>
</evidence>
<dbReference type="InterPro" id="IPR036179">
    <property type="entry name" value="Ig-like_dom_sf"/>
</dbReference>
<dbReference type="SMART" id="SM00408">
    <property type="entry name" value="IGc2"/>
    <property type="match status" value="1"/>
</dbReference>
<proteinExistence type="predicted"/>
<evidence type="ECO:0000256" key="2">
    <source>
        <dbReference type="ARBA" id="ARBA00022692"/>
    </source>
</evidence>
<protein>
    <submittedName>
        <fullName evidence="13">Cell surface A33 antigen</fullName>
    </submittedName>
</protein>
<dbReference type="OrthoDB" id="8825892at2759"/>
<dbReference type="FunFam" id="2.60.40.10:FF:000095">
    <property type="entry name" value="immunoglobulin superfamily member 11 isoform X1"/>
    <property type="match status" value="1"/>
</dbReference>
<dbReference type="OMA" id="NDRRKDY"/>
<dbReference type="Pfam" id="PF07686">
    <property type="entry name" value="V-set"/>
    <property type="match status" value="1"/>
</dbReference>
<evidence type="ECO:0000256" key="7">
    <source>
        <dbReference type="ARBA" id="ARBA00023319"/>
    </source>
</evidence>
<evidence type="ECO:0000256" key="4">
    <source>
        <dbReference type="ARBA" id="ARBA00022989"/>
    </source>
</evidence>
<dbReference type="RefSeq" id="XP_017313509.1">
    <property type="nucleotide sequence ID" value="XM_017458020.3"/>
</dbReference>
<feature type="chain" id="PRO_5012790766" evidence="10">
    <location>
        <begin position="18"/>
        <end position="424"/>
    </location>
</feature>
<evidence type="ECO:0000256" key="10">
    <source>
        <dbReference type="SAM" id="SignalP"/>
    </source>
</evidence>
<dbReference type="InterPro" id="IPR013783">
    <property type="entry name" value="Ig-like_fold"/>
</dbReference>
<dbReference type="PANTHER" id="PTHR44969:SF1">
    <property type="entry name" value="CELL SURFACE A33 ANTIGEN"/>
    <property type="match status" value="1"/>
</dbReference>
<keyword evidence="3 10" id="KW-0732">Signal</keyword>
<dbReference type="Proteomes" id="UP000221080">
    <property type="component" value="Chromosome 26"/>
</dbReference>
<dbReference type="SUPFAM" id="SSF48726">
    <property type="entry name" value="Immunoglobulin"/>
    <property type="match status" value="2"/>
</dbReference>
<name>A0A2D0Q5D3_ICTPU</name>
<evidence type="ECO:0000256" key="8">
    <source>
        <dbReference type="SAM" id="MobiDB-lite"/>
    </source>
</evidence>
<dbReference type="STRING" id="7998.ENSIPUP00000016958"/>
<evidence type="ECO:0000256" key="1">
    <source>
        <dbReference type="ARBA" id="ARBA00004479"/>
    </source>
</evidence>
<dbReference type="KEGG" id="ipu:108258953"/>
<evidence type="ECO:0000256" key="6">
    <source>
        <dbReference type="ARBA" id="ARBA00023157"/>
    </source>
</evidence>
<dbReference type="PROSITE" id="PS50835">
    <property type="entry name" value="IG_LIKE"/>
    <property type="match status" value="2"/>
</dbReference>
<keyword evidence="12" id="KW-1185">Reference proteome</keyword>
<dbReference type="Gene3D" id="2.60.40.10">
    <property type="entry name" value="Immunoglobulins"/>
    <property type="match status" value="2"/>
</dbReference>
<gene>
    <name evidence="13" type="primary">LOC108258953</name>
</gene>
<dbReference type="InterPro" id="IPR003599">
    <property type="entry name" value="Ig_sub"/>
</dbReference>
<feature type="signal peptide" evidence="10">
    <location>
        <begin position="1"/>
        <end position="17"/>
    </location>
</feature>
<keyword evidence="4 9" id="KW-1133">Transmembrane helix</keyword>
<dbReference type="InterPro" id="IPR003598">
    <property type="entry name" value="Ig_sub2"/>
</dbReference>
<dbReference type="SMART" id="SM00406">
    <property type="entry name" value="IGv"/>
    <property type="match status" value="1"/>
</dbReference>
<dbReference type="AlphaFoldDB" id="A0A2D0Q5D3"/>
<sequence>MILTIYSLIAVIHLTSSLTVDIPLQSYEFARGGNGTIPCNFKPQKADNPSIIISWTAQPDNSADSEISILTYYHFSSTPDNVDISDEYTNRASLQVDIVKGWANLMLSSLTSKDSRVYQCDVKIPKDTQGKQSDITTVVVLVAPSKPICAVQGKAEFYQNINITCRSAEGMPVPVYKWQSYDVGNNPRQNPPKATDVNGVLSLYNISADTSGFYICTSTNKVGSASCNLTLAVMPYSMNIGSTAGIIGGCLVGLLLLIVVIVCCCRRCRKKDTSEEYAMGSAEDGEYTDKEPEELEARQDKRLKSKADGNDEHDDRYDDRLDRDDQRPLNRQYDADRYDDRRSDYDDRRSDRYDDGRSDRYDDRRNDRYDDRRNDRYDDDRRNDRRNDYDDRRSDRYDDRRDRYGHPDDRSRSPNVPANKPTRG</sequence>
<dbReference type="PANTHER" id="PTHR44969">
    <property type="entry name" value="CELL SURFACE A33 ANTIGEN"/>
    <property type="match status" value="1"/>
</dbReference>
<reference evidence="12" key="1">
    <citation type="journal article" date="2016" name="Nat. Commun.">
        <title>The channel catfish genome sequence provides insights into the evolution of scale formation in teleosts.</title>
        <authorList>
            <person name="Liu Z."/>
            <person name="Liu S."/>
            <person name="Yao J."/>
            <person name="Bao L."/>
            <person name="Zhang J."/>
            <person name="Li Y."/>
            <person name="Jiang C."/>
            <person name="Sun L."/>
            <person name="Wang R."/>
            <person name="Zhang Y."/>
            <person name="Zhou T."/>
            <person name="Zeng Q."/>
            <person name="Fu Q."/>
            <person name="Gao S."/>
            <person name="Li N."/>
            <person name="Koren S."/>
            <person name="Jiang Y."/>
            <person name="Zimin A."/>
            <person name="Xu P."/>
            <person name="Phillippy A.M."/>
            <person name="Geng X."/>
            <person name="Song L."/>
            <person name="Sun F."/>
            <person name="Li C."/>
            <person name="Wang X."/>
            <person name="Chen A."/>
            <person name="Jin Y."/>
            <person name="Yuan Z."/>
            <person name="Yang Y."/>
            <person name="Tan S."/>
            <person name="Peatman E."/>
            <person name="Lu J."/>
            <person name="Qin Z."/>
            <person name="Dunham R."/>
            <person name="Li Z."/>
            <person name="Sonstegard T."/>
            <person name="Feng J."/>
            <person name="Danzmann R.G."/>
            <person name="Schroeder S."/>
            <person name="Scheffler B."/>
            <person name="Duke M.V."/>
            <person name="Ballard L."/>
            <person name="Kucuktas H."/>
            <person name="Kaltenboeck L."/>
            <person name="Liu H."/>
            <person name="Armbruster J."/>
            <person name="Xie Y."/>
            <person name="Kirby M.L."/>
            <person name="Tian Y."/>
            <person name="Flanagan M.E."/>
            <person name="Mu W."/>
            <person name="Waldbieser G.C."/>
        </authorList>
    </citation>
    <scope>NUCLEOTIDE SEQUENCE [LARGE SCALE GENOMIC DNA]</scope>
    <source>
        <strain evidence="12">SDA103</strain>
    </source>
</reference>
<dbReference type="InterPro" id="IPR042474">
    <property type="entry name" value="A33"/>
</dbReference>
<feature type="transmembrane region" description="Helical" evidence="9">
    <location>
        <begin position="244"/>
        <end position="265"/>
    </location>
</feature>
<dbReference type="GO" id="GO:0005886">
    <property type="term" value="C:plasma membrane"/>
    <property type="evidence" value="ECO:0007669"/>
    <property type="project" value="InterPro"/>
</dbReference>
<evidence type="ECO:0000256" key="9">
    <source>
        <dbReference type="SAM" id="Phobius"/>
    </source>
</evidence>
<keyword evidence="6" id="KW-1015">Disulfide bond</keyword>
<evidence type="ECO:0000256" key="5">
    <source>
        <dbReference type="ARBA" id="ARBA00023136"/>
    </source>
</evidence>
<evidence type="ECO:0000313" key="12">
    <source>
        <dbReference type="Proteomes" id="UP000221080"/>
    </source>
</evidence>
<feature type="domain" description="Ig-like" evidence="11">
    <location>
        <begin position="16"/>
        <end position="136"/>
    </location>
</feature>
<dbReference type="InterPro" id="IPR013106">
    <property type="entry name" value="Ig_V-set"/>
</dbReference>
<dbReference type="SMART" id="SM00409">
    <property type="entry name" value="IG"/>
    <property type="match status" value="2"/>
</dbReference>
<evidence type="ECO:0000259" key="11">
    <source>
        <dbReference type="PROSITE" id="PS50835"/>
    </source>
</evidence>
<dbReference type="GeneID" id="108258953"/>
<dbReference type="InterPro" id="IPR013098">
    <property type="entry name" value="Ig_I-set"/>
</dbReference>
<comment type="subcellular location">
    <subcellularLocation>
        <location evidence="1">Membrane</location>
        <topology evidence="1">Single-pass type I membrane protein</topology>
    </subcellularLocation>
</comment>
<keyword evidence="2 9" id="KW-0812">Transmembrane</keyword>
<dbReference type="Pfam" id="PF07679">
    <property type="entry name" value="I-set"/>
    <property type="match status" value="1"/>
</dbReference>
<reference evidence="13" key="2">
    <citation type="submission" date="2025-08" db="UniProtKB">
        <authorList>
            <consortium name="RefSeq"/>
        </authorList>
    </citation>
    <scope>IDENTIFICATION</scope>
    <source>
        <tissue evidence="13">Blood</tissue>
    </source>
</reference>
<accession>A0A2D0Q5D3</accession>
<dbReference type="InterPro" id="IPR007110">
    <property type="entry name" value="Ig-like_dom"/>
</dbReference>